<protein>
    <submittedName>
        <fullName evidence="2">Uncharacterized protein</fullName>
    </submittedName>
</protein>
<accession>A0A9P5YIL4</accession>
<sequence>PLGVRKIRVFSVGGPPLAAILSFHNTCFMNIITYSGACSLFPKATFSRKEAYALGFNPLLHNYFSFDYDLSEWSVKANISGDVDDLTASIVLGSRYIGDSRCWTHYARVLGRPCSEHVYYAAGNIWNSFHILCAKMFVFIVRQTMFMFFYLSGIDPGIIFAGHAILMDHGKIHRINANFGAFRTPRTGE</sequence>
<evidence type="ECO:0000256" key="1">
    <source>
        <dbReference type="SAM" id="Phobius"/>
    </source>
</evidence>
<evidence type="ECO:0000313" key="3">
    <source>
        <dbReference type="Proteomes" id="UP000807469"/>
    </source>
</evidence>
<evidence type="ECO:0000313" key="2">
    <source>
        <dbReference type="EMBL" id="KAF9470567.1"/>
    </source>
</evidence>
<dbReference type="Proteomes" id="UP000807469">
    <property type="component" value="Unassembled WGS sequence"/>
</dbReference>
<proteinExistence type="predicted"/>
<dbReference type="AlphaFoldDB" id="A0A9P5YIL4"/>
<reference evidence="2" key="1">
    <citation type="submission" date="2020-11" db="EMBL/GenBank/DDBJ databases">
        <authorList>
            <consortium name="DOE Joint Genome Institute"/>
            <person name="Ahrendt S."/>
            <person name="Riley R."/>
            <person name="Andreopoulos W."/>
            <person name="Labutti K."/>
            <person name="Pangilinan J."/>
            <person name="Ruiz-Duenas F.J."/>
            <person name="Barrasa J.M."/>
            <person name="Sanchez-Garcia M."/>
            <person name="Camarero S."/>
            <person name="Miyauchi S."/>
            <person name="Serrano A."/>
            <person name="Linde D."/>
            <person name="Babiker R."/>
            <person name="Drula E."/>
            <person name="Ayuso-Fernandez I."/>
            <person name="Pacheco R."/>
            <person name="Padilla G."/>
            <person name="Ferreira P."/>
            <person name="Barriuso J."/>
            <person name="Kellner H."/>
            <person name="Castanera R."/>
            <person name="Alfaro M."/>
            <person name="Ramirez L."/>
            <person name="Pisabarro A.G."/>
            <person name="Kuo A."/>
            <person name="Tritt A."/>
            <person name="Lipzen A."/>
            <person name="He G."/>
            <person name="Yan M."/>
            <person name="Ng V."/>
            <person name="Cullen D."/>
            <person name="Martin F."/>
            <person name="Rosso M.-N."/>
            <person name="Henrissat B."/>
            <person name="Hibbett D."/>
            <person name="Martinez A.T."/>
            <person name="Grigoriev I.V."/>
        </authorList>
    </citation>
    <scope>NUCLEOTIDE SEQUENCE</scope>
    <source>
        <strain evidence="2">CIRM-BRFM 674</strain>
    </source>
</reference>
<dbReference type="EMBL" id="MU155930">
    <property type="protein sequence ID" value="KAF9470567.1"/>
    <property type="molecule type" value="Genomic_DNA"/>
</dbReference>
<keyword evidence="1" id="KW-1133">Transmembrane helix</keyword>
<keyword evidence="1" id="KW-0472">Membrane</keyword>
<comment type="caution">
    <text evidence="2">The sequence shown here is derived from an EMBL/GenBank/DDBJ whole genome shotgun (WGS) entry which is preliminary data.</text>
</comment>
<name>A0A9P5YIL4_9AGAR</name>
<feature type="non-terminal residue" evidence="2">
    <location>
        <position position="1"/>
    </location>
</feature>
<dbReference type="OrthoDB" id="3041043at2759"/>
<keyword evidence="1" id="KW-0812">Transmembrane</keyword>
<organism evidence="2 3">
    <name type="scientific">Pholiota conissans</name>
    <dbReference type="NCBI Taxonomy" id="109636"/>
    <lineage>
        <taxon>Eukaryota</taxon>
        <taxon>Fungi</taxon>
        <taxon>Dikarya</taxon>
        <taxon>Basidiomycota</taxon>
        <taxon>Agaricomycotina</taxon>
        <taxon>Agaricomycetes</taxon>
        <taxon>Agaricomycetidae</taxon>
        <taxon>Agaricales</taxon>
        <taxon>Agaricineae</taxon>
        <taxon>Strophariaceae</taxon>
        <taxon>Pholiota</taxon>
    </lineage>
</organism>
<feature type="transmembrane region" description="Helical" evidence="1">
    <location>
        <begin position="147"/>
        <end position="166"/>
    </location>
</feature>
<keyword evidence="3" id="KW-1185">Reference proteome</keyword>
<gene>
    <name evidence="2" type="ORF">BDN70DRAFT_902000</name>
</gene>